<organism evidence="1 2">
    <name type="scientific">Candidatus Desantisbacteria bacterium CG2_30_40_21</name>
    <dbReference type="NCBI Taxonomy" id="1817895"/>
    <lineage>
        <taxon>Bacteria</taxon>
        <taxon>Candidatus Desantisiibacteriota</taxon>
    </lineage>
</organism>
<evidence type="ECO:0000313" key="2">
    <source>
        <dbReference type="Proteomes" id="UP000183085"/>
    </source>
</evidence>
<dbReference type="Pfam" id="PF02635">
    <property type="entry name" value="DsrE"/>
    <property type="match status" value="1"/>
</dbReference>
<dbReference type="EMBL" id="MNYI01000174">
    <property type="protein sequence ID" value="OIP38568.1"/>
    <property type="molecule type" value="Genomic_DNA"/>
</dbReference>
<dbReference type="InterPro" id="IPR003787">
    <property type="entry name" value="Sulphur_relay_DsrE/F-like"/>
</dbReference>
<reference evidence="1 2" key="1">
    <citation type="journal article" date="2016" name="Environ. Microbiol.">
        <title>Genomic resolution of a cold subsurface aquifer community provides metabolic insights for novel microbes adapted to high CO concentrations.</title>
        <authorList>
            <person name="Probst A.J."/>
            <person name="Castelle C.J."/>
            <person name="Singh A."/>
            <person name="Brown C.T."/>
            <person name="Anantharaman K."/>
            <person name="Sharon I."/>
            <person name="Hug L.A."/>
            <person name="Burstein D."/>
            <person name="Emerson J.B."/>
            <person name="Thomas B.C."/>
            <person name="Banfield J.F."/>
        </authorList>
    </citation>
    <scope>NUCLEOTIDE SEQUENCE [LARGE SCALE GENOMIC DNA]</scope>
    <source>
        <strain evidence="1">CG2_30_40_21</strain>
    </source>
</reference>
<name>A0A1J5E7E5_9BACT</name>
<dbReference type="PANTHER" id="PTHR34874">
    <property type="entry name" value="PROTEIN YCHN"/>
    <property type="match status" value="1"/>
</dbReference>
<dbReference type="GO" id="GO:0005829">
    <property type="term" value="C:cytosol"/>
    <property type="evidence" value="ECO:0007669"/>
    <property type="project" value="TreeGrafter"/>
</dbReference>
<dbReference type="SUPFAM" id="SSF75169">
    <property type="entry name" value="DsrEFH-like"/>
    <property type="match status" value="1"/>
</dbReference>
<dbReference type="Proteomes" id="UP000183085">
    <property type="component" value="Unassembled WGS sequence"/>
</dbReference>
<evidence type="ECO:0000313" key="1">
    <source>
        <dbReference type="EMBL" id="OIP38568.1"/>
    </source>
</evidence>
<gene>
    <name evidence="1" type="ORF">AUJ95_06430</name>
</gene>
<proteinExistence type="predicted"/>
<comment type="caution">
    <text evidence="1">The sequence shown here is derived from an EMBL/GenBank/DDBJ whole genome shotgun (WGS) entry which is preliminary data.</text>
</comment>
<dbReference type="AlphaFoldDB" id="A0A1J5E7E5"/>
<dbReference type="Gene3D" id="3.40.1260.10">
    <property type="entry name" value="DsrEFH-like"/>
    <property type="match status" value="1"/>
</dbReference>
<dbReference type="InterPro" id="IPR027396">
    <property type="entry name" value="DsrEFH-like"/>
</dbReference>
<sequence length="119" mass="12742">MATISIGLFSSLIGSMNSDFAVKLAETAVNKGHSVNLWFSGNAVTLARKGQKSFKDYSYLAERLKALQENGVAIVACEACAAARGIHKDDVIEGIAVHSMDWYVARAAKSDRVLHIGGE</sequence>
<protein>
    <submittedName>
        <fullName evidence="1">Uncharacterized protein</fullName>
    </submittedName>
</protein>
<accession>A0A1J5E7E5</accession>
<dbReference type="PANTHER" id="PTHR34874:SF1">
    <property type="entry name" value="PROTEIN YCHN"/>
    <property type="match status" value="1"/>
</dbReference>
<dbReference type="STRING" id="1817895.AUJ95_06430"/>